<dbReference type="PROSITE" id="PS51462">
    <property type="entry name" value="NUDIX"/>
    <property type="match status" value="1"/>
</dbReference>
<dbReference type="Proteomes" id="UP001165060">
    <property type="component" value="Unassembled WGS sequence"/>
</dbReference>
<dbReference type="Pfam" id="PF00494">
    <property type="entry name" value="SQS_PSY"/>
    <property type="match status" value="1"/>
</dbReference>
<dbReference type="EMBL" id="BRYB01000504">
    <property type="protein sequence ID" value="GMI31366.1"/>
    <property type="molecule type" value="Genomic_DNA"/>
</dbReference>
<evidence type="ECO:0000256" key="7">
    <source>
        <dbReference type="ARBA" id="ARBA00023235"/>
    </source>
</evidence>
<keyword evidence="8" id="KW-0812">Transmembrane</keyword>
<dbReference type="NCBIfam" id="TIGR02150">
    <property type="entry name" value="IPP_isom_1"/>
    <property type="match status" value="1"/>
</dbReference>
<comment type="cofactor">
    <cofactor evidence="1">
        <name>Mg(2+)</name>
        <dbReference type="ChEBI" id="CHEBI:18420"/>
    </cofactor>
</comment>
<evidence type="ECO:0000259" key="9">
    <source>
        <dbReference type="PROSITE" id="PS51462"/>
    </source>
</evidence>
<keyword evidence="11" id="KW-1185">Reference proteome</keyword>
<feature type="transmembrane region" description="Helical" evidence="8">
    <location>
        <begin position="733"/>
        <end position="757"/>
    </location>
</feature>
<dbReference type="PANTHER" id="PTHR11626:SF2">
    <property type="entry name" value="SQUALENE SYNTHASE"/>
    <property type="match status" value="1"/>
</dbReference>
<proteinExistence type="inferred from homology"/>
<evidence type="ECO:0000313" key="10">
    <source>
        <dbReference type="EMBL" id="GMI31366.1"/>
    </source>
</evidence>
<dbReference type="InterPro" id="IPR008949">
    <property type="entry name" value="Isoprenoid_synthase_dom_sf"/>
</dbReference>
<dbReference type="Pfam" id="PF00293">
    <property type="entry name" value="NUDIX"/>
    <property type="match status" value="1"/>
</dbReference>
<gene>
    <name evidence="10" type="ORF">TeGR_g6016</name>
</gene>
<evidence type="ECO:0000256" key="4">
    <source>
        <dbReference type="ARBA" id="ARBA00007579"/>
    </source>
</evidence>
<evidence type="ECO:0000256" key="8">
    <source>
        <dbReference type="SAM" id="Phobius"/>
    </source>
</evidence>
<dbReference type="SFLD" id="SFLDS00005">
    <property type="entry name" value="Isoprenoid_Synthase_Type_I"/>
    <property type="match status" value="1"/>
</dbReference>
<evidence type="ECO:0000256" key="1">
    <source>
        <dbReference type="ARBA" id="ARBA00001946"/>
    </source>
</evidence>
<comment type="similarity">
    <text evidence="3">Belongs to the phytoene/squalene synthase family.</text>
</comment>
<dbReference type="InterPro" id="IPR002060">
    <property type="entry name" value="Squ/phyt_synthse"/>
</dbReference>
<evidence type="ECO:0000256" key="3">
    <source>
        <dbReference type="ARBA" id="ARBA00006251"/>
    </source>
</evidence>
<dbReference type="InterPro" id="IPR015797">
    <property type="entry name" value="NUDIX_hydrolase-like_dom_sf"/>
</dbReference>
<evidence type="ECO:0000256" key="6">
    <source>
        <dbReference type="ARBA" id="ARBA00023229"/>
    </source>
</evidence>
<evidence type="ECO:0000256" key="5">
    <source>
        <dbReference type="ARBA" id="ARBA00022679"/>
    </source>
</evidence>
<dbReference type="InterPro" id="IPR006449">
    <property type="entry name" value="Squal_synth-like"/>
</dbReference>
<dbReference type="SFLD" id="SFLDG01018">
    <property type="entry name" value="Squalene/Phytoene_Synthase_Lik"/>
    <property type="match status" value="1"/>
</dbReference>
<keyword evidence="7" id="KW-0413">Isomerase</keyword>
<comment type="caution">
    <text evidence="10">The sequence shown here is derived from an EMBL/GenBank/DDBJ whole genome shotgun (WGS) entry which is preliminary data.</text>
</comment>
<dbReference type="Gene3D" id="1.10.600.10">
    <property type="entry name" value="Farnesyl Diphosphate Synthase"/>
    <property type="match status" value="1"/>
</dbReference>
<dbReference type="PROSITE" id="PS01045">
    <property type="entry name" value="SQUALEN_PHYTOEN_SYN_2"/>
    <property type="match status" value="1"/>
</dbReference>
<protein>
    <recommendedName>
        <fullName evidence="9">Nudix hydrolase domain-containing protein</fullName>
    </recommendedName>
</protein>
<evidence type="ECO:0000313" key="11">
    <source>
        <dbReference type="Proteomes" id="UP001165060"/>
    </source>
</evidence>
<reference evidence="10 11" key="1">
    <citation type="journal article" date="2023" name="Commun. Biol.">
        <title>Genome analysis of Parmales, the sister group of diatoms, reveals the evolutionary specialization of diatoms from phago-mixotrophs to photoautotrophs.</title>
        <authorList>
            <person name="Ban H."/>
            <person name="Sato S."/>
            <person name="Yoshikawa S."/>
            <person name="Yamada K."/>
            <person name="Nakamura Y."/>
            <person name="Ichinomiya M."/>
            <person name="Sato N."/>
            <person name="Blanc-Mathieu R."/>
            <person name="Endo H."/>
            <person name="Kuwata A."/>
            <person name="Ogata H."/>
        </authorList>
    </citation>
    <scope>NUCLEOTIDE SEQUENCE [LARGE SCALE GENOMIC DNA]</scope>
</reference>
<dbReference type="NCBIfam" id="TIGR01559">
    <property type="entry name" value="squal_synth"/>
    <property type="match status" value="1"/>
</dbReference>
<name>A0ABQ6MRF4_9STRA</name>
<dbReference type="PROSITE" id="PS01044">
    <property type="entry name" value="SQUALEN_PHYTOEN_SYN_1"/>
    <property type="match status" value="1"/>
</dbReference>
<organism evidence="10 11">
    <name type="scientific">Tetraparma gracilis</name>
    <dbReference type="NCBI Taxonomy" id="2962635"/>
    <lineage>
        <taxon>Eukaryota</taxon>
        <taxon>Sar</taxon>
        <taxon>Stramenopiles</taxon>
        <taxon>Ochrophyta</taxon>
        <taxon>Bolidophyceae</taxon>
        <taxon>Parmales</taxon>
        <taxon>Triparmaceae</taxon>
        <taxon>Tetraparma</taxon>
    </lineage>
</organism>
<dbReference type="SUPFAM" id="SSF48576">
    <property type="entry name" value="Terpenoid synthases"/>
    <property type="match status" value="1"/>
</dbReference>
<comment type="similarity">
    <text evidence="4">Belongs to the IPP isomerase type 1 family.</text>
</comment>
<dbReference type="InterPro" id="IPR011876">
    <property type="entry name" value="IsopentenylPP_isomerase_typ1"/>
</dbReference>
<keyword evidence="5" id="KW-0808">Transferase</keyword>
<dbReference type="PANTHER" id="PTHR11626">
    <property type="entry name" value="FARNESYL-DIPHOSPHATE FARNESYLTRANSFERASE"/>
    <property type="match status" value="1"/>
</dbReference>
<dbReference type="CDD" id="cd00683">
    <property type="entry name" value="Trans_IPPS_HH"/>
    <property type="match status" value="1"/>
</dbReference>
<comment type="pathway">
    <text evidence="2">Isoprenoid biosynthesis; dimethylallyl diphosphate biosynthesis; dimethylallyl diphosphate from isopentenyl diphosphate: step 1/1.</text>
</comment>
<dbReference type="CDD" id="cd02885">
    <property type="entry name" value="NUDIX_IPP_Isomerase"/>
    <property type="match status" value="1"/>
</dbReference>
<keyword evidence="6" id="KW-0414">Isoprene biosynthesis</keyword>
<dbReference type="Gene3D" id="3.90.79.10">
    <property type="entry name" value="Nucleoside Triphosphate Pyrophosphohydrolase"/>
    <property type="match status" value="1"/>
</dbReference>
<sequence>MASWDASGKSQQELMRSDQVLSLDLQDNVLSSTSKSESHVFSPRTPRGTLHRAFSAFLFDRASGALLLQQRAAGKITFPTVWTNTCCSHPLAGMLPDERDYPGAVAGGDPVGVKRAAVRKLAQELGIPAGAVPAGSFKFLTRLHYFAADTVTHGGGAPWGEHEIDYVLFALVDRETLPLAPNPEEVEAVRWVGRAELAEAMGEGLWSPWFRIIANRWLLPAGGWWEDLGATMGTDRHVDVGTIHRFDPPEEHLGGAGGATAFLDELASPAAAAAGGERKQGAYGKVKTHKEGKLSQLMRGSEVLAAATLLYVRPLKSNLEHPLVRDKYDPAALAFCDAVLGKVSRSFAAVIRQLPPQLLVEVMVFYLVLRALDTVEDDMTAFGNNEDKITHLRAFVNTALGDPLWCMGGVGEGDERRLLEEFPKCHAVFAAFAGPTKVVIKDITARMAEGMAEFIGKDLGQGTRDTAEYNRYCHFVAGLVGEGLSRLFACSGLEQKSMAAQVYLSDQMGLFLQKCNIIRDYKEDYVDGRAFWPQDVWKKHAKTDDLGFFGLPENKTEALACLNELVTDALELAPDCLAYLALLQCSEVFRFCAIPQVMAIATLDRVYNNPDVFTGVVKIRKGLSCQLLLNTNDKAEVQATFARFARSIMKQAPPSDPSYEKTISACEKILEICEPHYVGGDEGQRSSELQRAVKVGNVVAPAVLAAAVYLLNESRETGKWGDSMLPRLHDTEDVALLGLAVAAIIYLFCFAAIQFLVSGDLQQPEVAAGMRKSISCGSALMDAADILKG</sequence>
<dbReference type="InterPro" id="IPR019845">
    <property type="entry name" value="Squalene/phytoene_synthase_CS"/>
</dbReference>
<dbReference type="InterPro" id="IPR044844">
    <property type="entry name" value="Trans_IPPS_euk-type"/>
</dbReference>
<keyword evidence="8" id="KW-0472">Membrane</keyword>
<keyword evidence="8" id="KW-1133">Transmembrane helix</keyword>
<dbReference type="InterPro" id="IPR000086">
    <property type="entry name" value="NUDIX_hydrolase_dom"/>
</dbReference>
<dbReference type="InterPro" id="IPR033904">
    <property type="entry name" value="Trans_IPPS_HH"/>
</dbReference>
<evidence type="ECO:0000256" key="2">
    <source>
        <dbReference type="ARBA" id="ARBA00004826"/>
    </source>
</evidence>
<accession>A0ABQ6MRF4</accession>
<dbReference type="SUPFAM" id="SSF55811">
    <property type="entry name" value="Nudix"/>
    <property type="match status" value="1"/>
</dbReference>
<feature type="domain" description="Nudix hydrolase" evidence="9">
    <location>
        <begin position="49"/>
        <end position="214"/>
    </location>
</feature>